<accession>A0A1G2CV23</accession>
<name>A0A1G2CV23_9BACT</name>
<proteinExistence type="predicted"/>
<keyword evidence="1" id="KW-0812">Transmembrane</keyword>
<dbReference type="AlphaFoldDB" id="A0A1G2CV23"/>
<protein>
    <submittedName>
        <fullName evidence="2">Uncharacterized protein</fullName>
    </submittedName>
</protein>
<reference evidence="2 3" key="1">
    <citation type="journal article" date="2016" name="Nat. Commun.">
        <title>Thousands of microbial genomes shed light on interconnected biogeochemical processes in an aquifer system.</title>
        <authorList>
            <person name="Anantharaman K."/>
            <person name="Brown C.T."/>
            <person name="Hug L.A."/>
            <person name="Sharon I."/>
            <person name="Castelle C.J."/>
            <person name="Probst A.J."/>
            <person name="Thomas B.C."/>
            <person name="Singh A."/>
            <person name="Wilkins M.J."/>
            <person name="Karaoz U."/>
            <person name="Brodie E.L."/>
            <person name="Williams K.H."/>
            <person name="Hubbard S.S."/>
            <person name="Banfield J.F."/>
        </authorList>
    </citation>
    <scope>NUCLEOTIDE SEQUENCE [LARGE SCALE GENOMIC DNA]</scope>
</reference>
<dbReference type="EMBL" id="MHLI01000015">
    <property type="protein sequence ID" value="OGZ05203.1"/>
    <property type="molecule type" value="Genomic_DNA"/>
</dbReference>
<feature type="transmembrane region" description="Helical" evidence="1">
    <location>
        <begin position="6"/>
        <end position="23"/>
    </location>
</feature>
<keyword evidence="1" id="KW-0472">Membrane</keyword>
<dbReference type="Proteomes" id="UP000177122">
    <property type="component" value="Unassembled WGS sequence"/>
</dbReference>
<sequence>MLIYAVIGTLVVALLIFLACRYFRNHCLECKKRTDWDKYDSCKACNAEHEARVSKHREEMTGRMIAVTHEVLAQSRAETEEFGFSDYDFLDRPCMVCSPGRTTSHRELFRERGLAGNPQACQDYYWNTHVPLARKAHKDRESKKFWKRWLYIPPTKEEEEAVSRVSWWLKNALSAGRDDLAQLREYRTYHEKPDHWMDMTTKQLMERRLSRAKKALDLNIDR</sequence>
<comment type="caution">
    <text evidence="2">The sequence shown here is derived from an EMBL/GenBank/DDBJ whole genome shotgun (WGS) entry which is preliminary data.</text>
</comment>
<evidence type="ECO:0000313" key="2">
    <source>
        <dbReference type="EMBL" id="OGZ05203.1"/>
    </source>
</evidence>
<evidence type="ECO:0000313" key="3">
    <source>
        <dbReference type="Proteomes" id="UP000177122"/>
    </source>
</evidence>
<keyword evidence="1" id="KW-1133">Transmembrane helix</keyword>
<gene>
    <name evidence="2" type="ORF">A2845_02685</name>
</gene>
<evidence type="ECO:0000256" key="1">
    <source>
        <dbReference type="SAM" id="Phobius"/>
    </source>
</evidence>
<organism evidence="2 3">
    <name type="scientific">Candidatus Lloydbacteria bacterium RIFCSPHIGHO2_01_FULL_49_22</name>
    <dbReference type="NCBI Taxonomy" id="1798658"/>
    <lineage>
        <taxon>Bacteria</taxon>
        <taxon>Candidatus Lloydiibacteriota</taxon>
    </lineage>
</organism>